<keyword evidence="3" id="KW-1185">Reference proteome</keyword>
<comment type="caution">
    <text evidence="2">The sequence shown here is derived from an EMBL/GenBank/DDBJ whole genome shotgun (WGS) entry which is preliminary data.</text>
</comment>
<reference evidence="2 3" key="1">
    <citation type="submission" date="2018-05" db="EMBL/GenBank/DDBJ databases">
        <authorList>
            <person name="Goeker M."/>
            <person name="Huntemann M."/>
            <person name="Clum A."/>
            <person name="Pillay M."/>
            <person name="Palaniappan K."/>
            <person name="Varghese N."/>
            <person name="Mikhailova N."/>
            <person name="Stamatis D."/>
            <person name="Reddy T."/>
            <person name="Daum C."/>
            <person name="Shapiro N."/>
            <person name="Ivanova N."/>
            <person name="Kyrpides N."/>
            <person name="Woyke T."/>
        </authorList>
    </citation>
    <scope>NUCLEOTIDE SEQUENCE [LARGE SCALE GENOMIC DNA]</scope>
    <source>
        <strain evidence="2 3">DSM 26524</strain>
    </source>
</reference>
<organism evidence="2 3">
    <name type="scientific">Murimonas intestini</name>
    <dbReference type="NCBI Taxonomy" id="1337051"/>
    <lineage>
        <taxon>Bacteria</taxon>
        <taxon>Bacillati</taxon>
        <taxon>Bacillota</taxon>
        <taxon>Clostridia</taxon>
        <taxon>Lachnospirales</taxon>
        <taxon>Lachnospiraceae</taxon>
        <taxon>Murimonas</taxon>
    </lineage>
</organism>
<feature type="domain" description="YhcG N-terminal" evidence="1">
    <location>
        <begin position="14"/>
        <end position="68"/>
    </location>
</feature>
<dbReference type="InterPro" id="IPR041527">
    <property type="entry name" value="YhcG_N"/>
</dbReference>
<sequence length="76" mass="8346">MEKLLTPYQSVITEIKSIISSGQEAAYSASSKAMLLTYWNIGKRIVEQELGGSERAEYGKGLISALADADCERMRS</sequence>
<dbReference type="EMBL" id="QGGY01000007">
    <property type="protein sequence ID" value="PWJ75056.1"/>
    <property type="molecule type" value="Genomic_DNA"/>
</dbReference>
<evidence type="ECO:0000313" key="3">
    <source>
        <dbReference type="Proteomes" id="UP000245412"/>
    </source>
</evidence>
<proteinExistence type="predicted"/>
<evidence type="ECO:0000313" key="2">
    <source>
        <dbReference type="EMBL" id="PWJ75056.1"/>
    </source>
</evidence>
<evidence type="ECO:0000259" key="1">
    <source>
        <dbReference type="Pfam" id="PF17761"/>
    </source>
</evidence>
<gene>
    <name evidence="2" type="ORF">C7383_10763</name>
</gene>
<protein>
    <submittedName>
        <fullName evidence="2">Uncharacterized protein DUF1016</fullName>
    </submittedName>
</protein>
<name>A0AB73T2Z5_9FIRM</name>
<accession>A0AB73T2Z5</accession>
<dbReference type="AlphaFoldDB" id="A0AB73T2Z5"/>
<dbReference type="Proteomes" id="UP000245412">
    <property type="component" value="Unassembled WGS sequence"/>
</dbReference>
<dbReference type="Pfam" id="PF17761">
    <property type="entry name" value="DUF1016_N"/>
    <property type="match status" value="1"/>
</dbReference>